<comment type="caution">
    <text evidence="2">The sequence shown here is derived from an EMBL/GenBank/DDBJ whole genome shotgun (WGS) entry which is preliminary data.</text>
</comment>
<dbReference type="Proteomes" id="UP000518288">
    <property type="component" value="Unassembled WGS sequence"/>
</dbReference>
<evidence type="ECO:0000313" key="3">
    <source>
        <dbReference type="Proteomes" id="UP000518288"/>
    </source>
</evidence>
<dbReference type="AlphaFoldDB" id="A0A7Y9UKQ3"/>
<evidence type="ECO:0000313" key="2">
    <source>
        <dbReference type="EMBL" id="NYG33960.1"/>
    </source>
</evidence>
<feature type="chain" id="PRO_5030699752" description="Porin" evidence="1">
    <location>
        <begin position="17"/>
        <end position="346"/>
    </location>
</feature>
<keyword evidence="3" id="KW-1185">Reference proteome</keyword>
<keyword evidence="1" id="KW-0732">Signal</keyword>
<protein>
    <recommendedName>
        <fullName evidence="4">Porin</fullName>
    </recommendedName>
</protein>
<evidence type="ECO:0000256" key="1">
    <source>
        <dbReference type="SAM" id="SignalP"/>
    </source>
</evidence>
<gene>
    <name evidence="2" type="ORF">BDD16_002946</name>
</gene>
<dbReference type="EMBL" id="JACCFH010000001">
    <property type="protein sequence ID" value="NYG33960.1"/>
    <property type="molecule type" value="Genomic_DNA"/>
</dbReference>
<sequence>MAMAVLLGGAAGLAGAAPLDALLDVSDAPGARARWSVQAMGDGTQPVFDAAGVDRQAGHTESVRLGLVSGPWSFTLGGHQRAIHNKSDDHQVQSWHAAAQFEPGLVSGAPATGSPMRWALRLSAWGNRADQLVQSSNSVLKVSGLKARLVEMELVRPRDLQLQFDLVGRYTAPVSDWAFSGFAGVGTSEVTRSVVSGKATISGCTYRLQFGEARLNALPLADCPKALIVSVPNQLLQFDVLQETRYRSLYGHAGGAVHWRRAGWHLALGGELQQWQRSTADELQTRNAILVAEVQRALTPSVSVLLRGQYQHRQLLGEVPMLFNARSTSTASRRVGTVSVGLLAQF</sequence>
<reference evidence="2 3" key="1">
    <citation type="submission" date="2020-07" db="EMBL/GenBank/DDBJ databases">
        <title>Genomic Encyclopedia of Archaeal and Bacterial Type Strains, Phase II (KMG-II): from individual species to whole genera.</title>
        <authorList>
            <person name="Goeker M."/>
        </authorList>
    </citation>
    <scope>NUCLEOTIDE SEQUENCE [LARGE SCALE GENOMIC DNA]</scope>
    <source>
        <strain evidence="2 3">DSM 21226</strain>
    </source>
</reference>
<evidence type="ECO:0008006" key="4">
    <source>
        <dbReference type="Google" id="ProtNLM"/>
    </source>
</evidence>
<name>A0A7Y9UKQ3_9BURK</name>
<accession>A0A7Y9UKQ3</accession>
<feature type="signal peptide" evidence="1">
    <location>
        <begin position="1"/>
        <end position="16"/>
    </location>
</feature>
<organism evidence="2 3">
    <name type="scientific">Sphaerotilus montanus</name>
    <dbReference type="NCBI Taxonomy" id="522889"/>
    <lineage>
        <taxon>Bacteria</taxon>
        <taxon>Pseudomonadati</taxon>
        <taxon>Pseudomonadota</taxon>
        <taxon>Betaproteobacteria</taxon>
        <taxon>Burkholderiales</taxon>
        <taxon>Sphaerotilaceae</taxon>
        <taxon>Sphaerotilus</taxon>
    </lineage>
</organism>
<proteinExistence type="predicted"/>